<evidence type="ECO:0000313" key="2">
    <source>
        <dbReference type="EMBL" id="TPE50152.1"/>
    </source>
</evidence>
<reference evidence="2 3" key="1">
    <citation type="submission" date="2019-06" db="EMBL/GenBank/DDBJ databases">
        <title>A novel bacterium of genus Amaricoccus, isolated from marine sediment.</title>
        <authorList>
            <person name="Huang H."/>
            <person name="Mo K."/>
            <person name="Hu Y."/>
        </authorList>
    </citation>
    <scope>NUCLEOTIDE SEQUENCE [LARGE SCALE GENOMIC DNA]</scope>
    <source>
        <strain evidence="2 3">HB172011</strain>
    </source>
</reference>
<feature type="region of interest" description="Disordered" evidence="1">
    <location>
        <begin position="1"/>
        <end position="25"/>
    </location>
</feature>
<evidence type="ECO:0000313" key="3">
    <source>
        <dbReference type="Proteomes" id="UP000319255"/>
    </source>
</evidence>
<name>A0A501WMR9_9RHOB</name>
<dbReference type="AlphaFoldDB" id="A0A501WMR9"/>
<sequence>MARPPTGFGARSPRSRRLPVRPDLADGWRRRRSGAMFRVKMRKGRFAVEEEISLNPEFLRSLILKLGALMAQEEMVSPDSGSNPSDDEAAAVLQDSPDNLTRDEIVAQIEDLEPDQQAELVALMWVGRGDFEPDEWQEAVALAAERRDRPTAGYLLSHPQVAEDMIEGLDKLFDGSDLLETGQY</sequence>
<protein>
    <submittedName>
        <fullName evidence="2">DUF3775 domain-containing protein</fullName>
    </submittedName>
</protein>
<dbReference type="EMBL" id="VFRP01000011">
    <property type="protein sequence ID" value="TPE50152.1"/>
    <property type="molecule type" value="Genomic_DNA"/>
</dbReference>
<dbReference type="Proteomes" id="UP000319255">
    <property type="component" value="Unassembled WGS sequence"/>
</dbReference>
<organism evidence="2 3">
    <name type="scientific">Amaricoccus solimangrovi</name>
    <dbReference type="NCBI Taxonomy" id="2589815"/>
    <lineage>
        <taxon>Bacteria</taxon>
        <taxon>Pseudomonadati</taxon>
        <taxon>Pseudomonadota</taxon>
        <taxon>Alphaproteobacteria</taxon>
        <taxon>Rhodobacterales</taxon>
        <taxon>Paracoccaceae</taxon>
        <taxon>Amaricoccus</taxon>
    </lineage>
</organism>
<accession>A0A501WMR9</accession>
<dbReference type="Pfam" id="PF12616">
    <property type="entry name" value="DUF3775"/>
    <property type="match status" value="1"/>
</dbReference>
<comment type="caution">
    <text evidence="2">The sequence shown here is derived from an EMBL/GenBank/DDBJ whole genome shotgun (WGS) entry which is preliminary data.</text>
</comment>
<evidence type="ECO:0000256" key="1">
    <source>
        <dbReference type="SAM" id="MobiDB-lite"/>
    </source>
</evidence>
<keyword evidence="3" id="KW-1185">Reference proteome</keyword>
<dbReference type="InterPro" id="IPR022254">
    <property type="entry name" value="DUF3775"/>
</dbReference>
<proteinExistence type="predicted"/>
<gene>
    <name evidence="2" type="ORF">FJM51_12235</name>
</gene>
<dbReference type="OrthoDB" id="5641374at2"/>